<reference evidence="4 5" key="1">
    <citation type="submission" date="2016-10" db="EMBL/GenBank/DDBJ databases">
        <authorList>
            <person name="de Groot N.N."/>
        </authorList>
    </citation>
    <scope>NUCLEOTIDE SEQUENCE [LARGE SCALE GENOMIC DNA]</scope>
    <source>
        <strain evidence="4 5">CGMCC 1.6114</strain>
    </source>
</reference>
<sequence>MFCIFPVMKKLLNYLQISPGFIFFIFLMSYLLVVESRVRADDKLAEVFLPDAPIAQFLAALFIIFIIRISINYLERNHDAPRLNFKSYLKYFGVSFLVYLAISNFLTFIVALLFETVSRNFNNYTITVNNISRGVQFIMFGSIYLATLYSRENTEYKLKIDKYSQALDHNRIKNLKAQLNPHFLFNSLNTLDQLIEEDKEEASNFLNRFADLYRYSLETLEKDLIHLEEELNFVKDYFEILNMKYVNCYKMNIITNNNLENSLIPPFALQLLVENAIQHNLGTDTDPVKIIIRISDKISVLNTRVMKLNNKSTNGRALKNLSAQFKLLSGNDIQIKETSDSYEVILPLINLETNA</sequence>
<name>A0A1I6PNL8_9FLAO</name>
<dbReference type="PANTHER" id="PTHR34220">
    <property type="entry name" value="SENSOR HISTIDINE KINASE YPDA"/>
    <property type="match status" value="1"/>
</dbReference>
<dbReference type="Proteomes" id="UP000183209">
    <property type="component" value="Unassembled WGS sequence"/>
</dbReference>
<feature type="coiled-coil region" evidence="1">
    <location>
        <begin position="188"/>
        <end position="237"/>
    </location>
</feature>
<evidence type="ECO:0000313" key="4">
    <source>
        <dbReference type="EMBL" id="SFS41678.1"/>
    </source>
</evidence>
<accession>A0A1I6PNL8</accession>
<evidence type="ECO:0000256" key="1">
    <source>
        <dbReference type="SAM" id="Coils"/>
    </source>
</evidence>
<keyword evidence="2" id="KW-0472">Membrane</keyword>
<dbReference type="PANTHER" id="PTHR34220:SF7">
    <property type="entry name" value="SENSOR HISTIDINE KINASE YPDA"/>
    <property type="match status" value="1"/>
</dbReference>
<organism evidence="4 5">
    <name type="scientific">Zhouia amylolytica</name>
    <dbReference type="NCBI Taxonomy" id="376730"/>
    <lineage>
        <taxon>Bacteria</taxon>
        <taxon>Pseudomonadati</taxon>
        <taxon>Bacteroidota</taxon>
        <taxon>Flavobacteriia</taxon>
        <taxon>Flavobacteriales</taxon>
        <taxon>Flavobacteriaceae</taxon>
        <taxon>Zhouia</taxon>
    </lineage>
</organism>
<gene>
    <name evidence="4" type="ORF">SAMN04487906_0392</name>
</gene>
<feature type="domain" description="Signal transduction histidine kinase internal region" evidence="3">
    <location>
        <begin position="171"/>
        <end position="245"/>
    </location>
</feature>
<dbReference type="InterPro" id="IPR050640">
    <property type="entry name" value="Bact_2-comp_sensor_kinase"/>
</dbReference>
<dbReference type="GO" id="GO:0016020">
    <property type="term" value="C:membrane"/>
    <property type="evidence" value="ECO:0007669"/>
    <property type="project" value="InterPro"/>
</dbReference>
<protein>
    <recommendedName>
        <fullName evidence="3">Signal transduction histidine kinase internal region domain-containing protein</fullName>
    </recommendedName>
</protein>
<feature type="transmembrane region" description="Helical" evidence="2">
    <location>
        <begin position="91"/>
        <end position="114"/>
    </location>
</feature>
<dbReference type="InterPro" id="IPR010559">
    <property type="entry name" value="Sig_transdc_His_kin_internal"/>
</dbReference>
<evidence type="ECO:0000313" key="5">
    <source>
        <dbReference type="Proteomes" id="UP000183209"/>
    </source>
</evidence>
<keyword evidence="2" id="KW-1133">Transmembrane helix</keyword>
<keyword evidence="2" id="KW-0812">Transmembrane</keyword>
<dbReference type="EMBL" id="FPAG01000001">
    <property type="protein sequence ID" value="SFS41678.1"/>
    <property type="molecule type" value="Genomic_DNA"/>
</dbReference>
<feature type="transmembrane region" description="Helical" evidence="2">
    <location>
        <begin position="12"/>
        <end position="33"/>
    </location>
</feature>
<dbReference type="Pfam" id="PF06580">
    <property type="entry name" value="His_kinase"/>
    <property type="match status" value="1"/>
</dbReference>
<evidence type="ECO:0000256" key="2">
    <source>
        <dbReference type="SAM" id="Phobius"/>
    </source>
</evidence>
<evidence type="ECO:0000259" key="3">
    <source>
        <dbReference type="Pfam" id="PF06580"/>
    </source>
</evidence>
<proteinExistence type="predicted"/>
<dbReference type="AlphaFoldDB" id="A0A1I6PNL8"/>
<feature type="transmembrane region" description="Helical" evidence="2">
    <location>
        <begin position="53"/>
        <end position="71"/>
    </location>
</feature>
<keyword evidence="1" id="KW-0175">Coiled coil</keyword>
<dbReference type="GO" id="GO:0000155">
    <property type="term" value="F:phosphorelay sensor kinase activity"/>
    <property type="evidence" value="ECO:0007669"/>
    <property type="project" value="InterPro"/>
</dbReference>